<accession>A0A6H0Y1K2</accession>
<dbReference type="PANTHER" id="PTHR10219">
    <property type="entry name" value="GLYCOLIPID TRANSFER PROTEIN-RELATED"/>
    <property type="match status" value="1"/>
</dbReference>
<dbReference type="GO" id="GO:0016020">
    <property type="term" value="C:membrane"/>
    <property type="evidence" value="ECO:0007669"/>
    <property type="project" value="TreeGrafter"/>
</dbReference>
<dbReference type="OrthoDB" id="205255at2759"/>
<protein>
    <recommendedName>
        <fullName evidence="2">Glycolipid transfer protein domain-containing protein</fullName>
    </recommendedName>
</protein>
<name>A0A6H0Y1K2_9PEZI</name>
<feature type="domain" description="Glycolipid transfer protein" evidence="2">
    <location>
        <begin position="30"/>
        <end position="67"/>
    </location>
</feature>
<keyword evidence="1" id="KW-0813">Transport</keyword>
<dbReference type="InterPro" id="IPR014830">
    <property type="entry name" value="Glycolipid_transfer_prot_dom"/>
</dbReference>
<dbReference type="Pfam" id="PF08718">
    <property type="entry name" value="GLTP"/>
    <property type="match status" value="2"/>
</dbReference>
<proteinExistence type="predicted"/>
<dbReference type="EMBL" id="CP051142">
    <property type="protein sequence ID" value="QIX00795.1"/>
    <property type="molecule type" value="Genomic_DNA"/>
</dbReference>
<organism evidence="3 4">
    <name type="scientific">Peltaster fructicola</name>
    <dbReference type="NCBI Taxonomy" id="286661"/>
    <lineage>
        <taxon>Eukaryota</taxon>
        <taxon>Fungi</taxon>
        <taxon>Dikarya</taxon>
        <taxon>Ascomycota</taxon>
        <taxon>Pezizomycotina</taxon>
        <taxon>Dothideomycetes</taxon>
        <taxon>Dothideomycetes incertae sedis</taxon>
        <taxon>Peltaster</taxon>
    </lineage>
</organism>
<dbReference type="Proteomes" id="UP000503462">
    <property type="component" value="Chromosome 4"/>
</dbReference>
<dbReference type="PANTHER" id="PTHR10219:SF25">
    <property type="entry name" value="PLECKSTRIN HOMOLOGY DOMAIN-CONTAINING FAMILY A MEMBER 8"/>
    <property type="match status" value="1"/>
</dbReference>
<dbReference type="AlphaFoldDB" id="A0A6H0Y1K2"/>
<evidence type="ECO:0000256" key="1">
    <source>
        <dbReference type="ARBA" id="ARBA00022448"/>
    </source>
</evidence>
<evidence type="ECO:0000313" key="3">
    <source>
        <dbReference type="EMBL" id="QIX00795.1"/>
    </source>
</evidence>
<dbReference type="GO" id="GO:1902388">
    <property type="term" value="F:ceramide 1-phosphate transfer activity"/>
    <property type="evidence" value="ECO:0007669"/>
    <property type="project" value="TreeGrafter"/>
</dbReference>
<dbReference type="Gene3D" id="1.10.3520.10">
    <property type="entry name" value="Glycolipid transfer protein"/>
    <property type="match status" value="2"/>
</dbReference>
<dbReference type="SUPFAM" id="SSF110004">
    <property type="entry name" value="Glycolipid transfer protein, GLTP"/>
    <property type="match status" value="1"/>
</dbReference>
<dbReference type="GO" id="GO:0005829">
    <property type="term" value="C:cytosol"/>
    <property type="evidence" value="ECO:0007669"/>
    <property type="project" value="TreeGrafter"/>
</dbReference>
<dbReference type="GO" id="GO:1902387">
    <property type="term" value="F:ceramide 1-phosphate binding"/>
    <property type="evidence" value="ECO:0007669"/>
    <property type="project" value="TreeGrafter"/>
</dbReference>
<gene>
    <name evidence="3" type="ORF">AMS68_006312</name>
</gene>
<feature type="domain" description="Glycolipid transfer protein" evidence="2">
    <location>
        <begin position="72"/>
        <end position="133"/>
    </location>
</feature>
<sequence>MAAYPPGGTYFDGKKSFTEVPIESSKGNGIATGAFLDASEVLVALFDVLGSVAFKPVKGDLQGNIKDWSGLGLDFTAQALRRNIDAPSEELSSSFREAYGTTLKPHHSFLVKPIFSAAMGATPYRKDFYAKLGDDQTVVNKELNTWVAALEERLAILKQFLSSKEAKY</sequence>
<keyword evidence="4" id="KW-1185">Reference proteome</keyword>
<evidence type="ECO:0000313" key="4">
    <source>
        <dbReference type="Proteomes" id="UP000503462"/>
    </source>
</evidence>
<dbReference type="InterPro" id="IPR036497">
    <property type="entry name" value="GLTP_sf"/>
</dbReference>
<reference evidence="3 4" key="1">
    <citation type="journal article" date="2016" name="Sci. Rep.">
        <title>Peltaster fructicola genome reveals evolution from an invasive phytopathogen to an ectophytic parasite.</title>
        <authorList>
            <person name="Xu C."/>
            <person name="Chen H."/>
            <person name="Gleason M.L."/>
            <person name="Xu J.R."/>
            <person name="Liu H."/>
            <person name="Zhang R."/>
            <person name="Sun G."/>
        </authorList>
    </citation>
    <scope>NUCLEOTIDE SEQUENCE [LARGE SCALE GENOMIC DNA]</scope>
    <source>
        <strain evidence="3 4">LNHT1506</strain>
    </source>
</reference>
<evidence type="ECO:0000259" key="2">
    <source>
        <dbReference type="Pfam" id="PF08718"/>
    </source>
</evidence>